<accession>A0ABW7YIU5</accession>
<evidence type="ECO:0000313" key="2">
    <source>
        <dbReference type="Proteomes" id="UP001612741"/>
    </source>
</evidence>
<comment type="caution">
    <text evidence="1">The sequence shown here is derived from an EMBL/GenBank/DDBJ whole genome shotgun (WGS) entry which is preliminary data.</text>
</comment>
<reference evidence="1 2" key="1">
    <citation type="submission" date="2024-10" db="EMBL/GenBank/DDBJ databases">
        <title>The Natural Products Discovery Center: Release of the First 8490 Sequenced Strains for Exploring Actinobacteria Biosynthetic Diversity.</title>
        <authorList>
            <person name="Kalkreuter E."/>
            <person name="Kautsar S.A."/>
            <person name="Yang D."/>
            <person name="Bader C.D."/>
            <person name="Teijaro C.N."/>
            <person name="Fluegel L."/>
            <person name="Davis C.M."/>
            <person name="Simpson J.R."/>
            <person name="Lauterbach L."/>
            <person name="Steele A.D."/>
            <person name="Gui C."/>
            <person name="Meng S."/>
            <person name="Li G."/>
            <person name="Viehrig K."/>
            <person name="Ye F."/>
            <person name="Su P."/>
            <person name="Kiefer A.F."/>
            <person name="Nichols A."/>
            <person name="Cepeda A.J."/>
            <person name="Yan W."/>
            <person name="Fan B."/>
            <person name="Jiang Y."/>
            <person name="Adhikari A."/>
            <person name="Zheng C.-J."/>
            <person name="Schuster L."/>
            <person name="Cowan T.M."/>
            <person name="Smanski M.J."/>
            <person name="Chevrette M.G."/>
            <person name="De Carvalho L.P.S."/>
            <person name="Shen B."/>
        </authorList>
    </citation>
    <scope>NUCLEOTIDE SEQUENCE [LARGE SCALE GENOMIC DNA]</scope>
    <source>
        <strain evidence="1 2">NPDC050545</strain>
    </source>
</reference>
<dbReference type="PROSITE" id="PS51257">
    <property type="entry name" value="PROKAR_LIPOPROTEIN"/>
    <property type="match status" value="1"/>
</dbReference>
<evidence type="ECO:0000313" key="1">
    <source>
        <dbReference type="EMBL" id="MFI6495817.1"/>
    </source>
</evidence>
<protein>
    <submittedName>
        <fullName evidence="1">DUF4344 domain-containing metallopeptidase</fullName>
    </submittedName>
</protein>
<dbReference type="Proteomes" id="UP001612741">
    <property type="component" value="Unassembled WGS sequence"/>
</dbReference>
<dbReference type="EMBL" id="JBITGY010000001">
    <property type="protein sequence ID" value="MFI6495817.1"/>
    <property type="molecule type" value="Genomic_DNA"/>
</dbReference>
<organism evidence="1 2">
    <name type="scientific">Nonomuraea typhae</name>
    <dbReference type="NCBI Taxonomy" id="2603600"/>
    <lineage>
        <taxon>Bacteria</taxon>
        <taxon>Bacillati</taxon>
        <taxon>Actinomycetota</taxon>
        <taxon>Actinomycetes</taxon>
        <taxon>Streptosporangiales</taxon>
        <taxon>Streptosporangiaceae</taxon>
        <taxon>Nonomuraea</taxon>
    </lineage>
</organism>
<sequence length="293" mass="32314">MKRALLVSGFLTAALSGCGITPLPGVVAVKASPASPSPSAAAFVPVYETPENKDLAAAENLLRENRLVQRWAEAANQGFVPPRNVSVTARQCDEINAFYNSEDPSITMCYEMADYLRKLFATPEKGVPKPDAKEADESALGAMSGIYFHELGHALIDLYDLPATGREEDAVDQLSALVLITTAEKQKDYSQIISTIETWGRISQEEAKLPLDQRDFADDHSLSRQRYYNMMCYLYGSNHNAFLPLVSEGELPVARAARCEEEYAKMSRAWTRLLEPHLRTDLPSPSPSTARPS</sequence>
<name>A0ABW7YIU5_9ACTN</name>
<keyword evidence="2" id="KW-1185">Reference proteome</keyword>
<dbReference type="InterPro" id="IPR025644">
    <property type="entry name" value="DUF4344"/>
</dbReference>
<proteinExistence type="predicted"/>
<dbReference type="Pfam" id="PF14247">
    <property type="entry name" value="DUF4344"/>
    <property type="match status" value="1"/>
</dbReference>
<dbReference type="RefSeq" id="WP_397077547.1">
    <property type="nucleotide sequence ID" value="NZ_JBITGY010000001.1"/>
</dbReference>
<gene>
    <name evidence="1" type="ORF">ACIBG2_00420</name>
</gene>